<comment type="subunit">
    <text evidence="9">Monomer.</text>
</comment>
<keyword evidence="8 9" id="KW-0119">Carbohydrate metabolism</keyword>
<comment type="caution">
    <text evidence="11">The sequence shown here is derived from an EMBL/GenBank/DDBJ whole genome shotgun (WGS) entry which is preliminary data.</text>
</comment>
<comment type="catalytic activity">
    <reaction evidence="1 9">
        <text>Transfers a segment of a (1-&gt;4)-alpha-D-glucan chain to a primary hydroxy group in a similar glucan chain.</text>
        <dbReference type="EC" id="2.4.1.18"/>
    </reaction>
</comment>
<evidence type="ECO:0000256" key="3">
    <source>
        <dbReference type="ARBA" id="ARBA00009000"/>
    </source>
</evidence>
<dbReference type="EMBL" id="BSDI01000042">
    <property type="protein sequence ID" value="GLI01245.1"/>
    <property type="molecule type" value="Genomic_DNA"/>
</dbReference>
<dbReference type="SUPFAM" id="SSF51011">
    <property type="entry name" value="Glycosyl hydrolase domain"/>
    <property type="match status" value="1"/>
</dbReference>
<gene>
    <name evidence="11" type="primary">glgB_2</name>
    <name evidence="9" type="synonym">glgB</name>
    <name evidence="11" type="ORF">Pa4123_65210</name>
</gene>
<dbReference type="InterPro" id="IPR004193">
    <property type="entry name" value="Glyco_hydro_13_N"/>
</dbReference>
<comment type="similarity">
    <text evidence="3 9">Belongs to the glycosyl hydrolase 13 family. GlgB subfamily.</text>
</comment>
<dbReference type="Pfam" id="PF02806">
    <property type="entry name" value="Alpha-amylase_C"/>
    <property type="match status" value="1"/>
</dbReference>
<dbReference type="InterPro" id="IPR017853">
    <property type="entry name" value="GH"/>
</dbReference>
<dbReference type="Gene3D" id="3.20.20.80">
    <property type="entry name" value="Glycosidases"/>
    <property type="match status" value="1"/>
</dbReference>
<keyword evidence="7 9" id="KW-0320">Glycogen biosynthesis</keyword>
<comment type="pathway">
    <text evidence="2 9">Glycan biosynthesis; glycogen biosynthesis.</text>
</comment>
<dbReference type="PIRSF" id="PIRSF000463">
    <property type="entry name" value="GlgB"/>
    <property type="match status" value="1"/>
</dbReference>
<feature type="active site" description="Nucleophile" evidence="9">
    <location>
        <position position="301"/>
    </location>
</feature>
<evidence type="ECO:0000256" key="8">
    <source>
        <dbReference type="ARBA" id="ARBA00023277"/>
    </source>
</evidence>
<evidence type="ECO:0000256" key="5">
    <source>
        <dbReference type="ARBA" id="ARBA00022676"/>
    </source>
</evidence>
<dbReference type="InterPro" id="IPR037439">
    <property type="entry name" value="Branching_enzy"/>
</dbReference>
<dbReference type="InterPro" id="IPR014756">
    <property type="entry name" value="Ig_E-set"/>
</dbReference>
<sequence length="609" mass="68062">MLDTLKRPTPMGDLDLFLLSQGRHERLWEVLGAQAREGGSHFAVWAPNARAVQVIGDFNGWSGVALERLGPSGVWGGFVPGAAPGHRYKYRIHGADGEWTDKADPMATATECPPKTASVIYESAYEWGDGSWIESRESDHHAQPMSVYEVHLGSWRPGLSYRELADQLTEYVTELGFTHVEFMPVAEHPYGGSWGYQVTGYYAPTARFGSPDDFRYLVDRLHQAGVGVLLDWVPAHFPRDAWALARFDGTPLYEHPDPRRGEHPDWGSLVFDYGRPEVRNFLIANALYWLEEFHIDGLRVDAVASMLYLDYSRGPGQWSPNAYGGNHHLEAIDLLKQLNETVYRTHPGVVMIAEESTAWPGVSRPVDWGGLGFGLKWNMGWMHDTLDYVERDPVHRSYHHDQLTWPSVYAFDEQFVLPISHDEVVHGKRSLVAKLPGDRWQRLAGLRGFLAYMWAFPGKQLLFMGSELADEHEWSEANGLDWSSTGDGTSEVVRDLNRVYRSTPALWSQDTKPEGFGWIRHDDNAANVLAFTRVGADGETLVCVVNFSGVPRIGYELTLPKAGRWEEVINTDAQAYGGTGVGNLGAIVTTPKGNAVVNIGPYAAVWLRA</sequence>
<comment type="function">
    <text evidence="9">Catalyzes the formation of the alpha-1,6-glucosidic linkages in glycogen by scission of a 1,4-alpha-linked oligosaccharide from growing alpha-1,4-glucan chains and the subsequent attachment of the oligosaccharide to the alpha-1,6 position.</text>
</comment>
<dbReference type="NCBIfam" id="NF008967">
    <property type="entry name" value="PRK12313.1"/>
    <property type="match status" value="1"/>
</dbReference>
<evidence type="ECO:0000256" key="4">
    <source>
        <dbReference type="ARBA" id="ARBA00022600"/>
    </source>
</evidence>
<dbReference type="HAMAP" id="MF_00685">
    <property type="entry name" value="GlgB"/>
    <property type="match status" value="1"/>
</dbReference>
<feature type="domain" description="Glycosyl hydrolase family 13 catalytic" evidence="10">
    <location>
        <begin position="149"/>
        <end position="506"/>
    </location>
</feature>
<dbReference type="SUPFAM" id="SSF81296">
    <property type="entry name" value="E set domains"/>
    <property type="match status" value="1"/>
</dbReference>
<dbReference type="Gene3D" id="2.60.40.10">
    <property type="entry name" value="Immunoglobulins"/>
    <property type="match status" value="1"/>
</dbReference>
<keyword evidence="4 9" id="KW-0321">Glycogen metabolism</keyword>
<name>A0ABQ5R3H9_9ACTN</name>
<dbReference type="InterPro" id="IPR006407">
    <property type="entry name" value="GlgB"/>
</dbReference>
<dbReference type="NCBIfam" id="TIGR01515">
    <property type="entry name" value="branching_enzym"/>
    <property type="match status" value="1"/>
</dbReference>
<proteinExistence type="inferred from homology"/>
<evidence type="ECO:0000256" key="6">
    <source>
        <dbReference type="ARBA" id="ARBA00022679"/>
    </source>
</evidence>
<accession>A0ABQ5R3H9</accession>
<dbReference type="Proteomes" id="UP001144280">
    <property type="component" value="Unassembled WGS sequence"/>
</dbReference>
<evidence type="ECO:0000256" key="9">
    <source>
        <dbReference type="HAMAP-Rule" id="MF_00685"/>
    </source>
</evidence>
<evidence type="ECO:0000313" key="12">
    <source>
        <dbReference type="Proteomes" id="UP001144280"/>
    </source>
</evidence>
<evidence type="ECO:0000256" key="2">
    <source>
        <dbReference type="ARBA" id="ARBA00004964"/>
    </source>
</evidence>
<dbReference type="EC" id="2.4.1.18" evidence="9"/>
<dbReference type="SMART" id="SM00642">
    <property type="entry name" value="Aamy"/>
    <property type="match status" value="1"/>
</dbReference>
<dbReference type="PANTHER" id="PTHR43651:SF3">
    <property type="entry name" value="1,4-ALPHA-GLUCAN-BRANCHING ENZYME"/>
    <property type="match status" value="1"/>
</dbReference>
<dbReference type="Gene3D" id="2.60.40.1180">
    <property type="entry name" value="Golgi alpha-mannosidase II"/>
    <property type="match status" value="1"/>
</dbReference>
<protein>
    <recommendedName>
        <fullName evidence="9">1,4-alpha-glucan branching enzyme GlgB</fullName>
        <ecNumber evidence="9">2.4.1.18</ecNumber>
    </recommendedName>
    <alternativeName>
        <fullName evidence="9">1,4-alpha-D-glucan:1,4-alpha-D-glucan 6-glucosyl-transferase</fullName>
    </alternativeName>
    <alternativeName>
        <fullName evidence="9">Alpha-(1-&gt;4)-glucan branching enzyme</fullName>
    </alternativeName>
    <alternativeName>
        <fullName evidence="9">Glycogen branching enzyme</fullName>
        <shortName evidence="9">BE</shortName>
    </alternativeName>
</protein>
<evidence type="ECO:0000259" key="10">
    <source>
        <dbReference type="SMART" id="SM00642"/>
    </source>
</evidence>
<dbReference type="CDD" id="cd02855">
    <property type="entry name" value="E_set_GBE_prok_N"/>
    <property type="match status" value="1"/>
</dbReference>
<dbReference type="InterPro" id="IPR044143">
    <property type="entry name" value="GlgB_N_E_set_prok"/>
</dbReference>
<feature type="active site" description="Proton donor" evidence="9">
    <location>
        <position position="354"/>
    </location>
</feature>
<dbReference type="Pfam" id="PF00128">
    <property type="entry name" value="Alpha-amylase"/>
    <property type="match status" value="1"/>
</dbReference>
<dbReference type="NCBIfam" id="NF003811">
    <property type="entry name" value="PRK05402.1"/>
    <property type="match status" value="1"/>
</dbReference>
<evidence type="ECO:0000256" key="7">
    <source>
        <dbReference type="ARBA" id="ARBA00023056"/>
    </source>
</evidence>
<dbReference type="Pfam" id="PF02922">
    <property type="entry name" value="CBM_48"/>
    <property type="match status" value="1"/>
</dbReference>
<dbReference type="InterPro" id="IPR006047">
    <property type="entry name" value="GH13_cat_dom"/>
</dbReference>
<keyword evidence="5 9" id="KW-0328">Glycosyltransferase</keyword>
<evidence type="ECO:0000256" key="1">
    <source>
        <dbReference type="ARBA" id="ARBA00000826"/>
    </source>
</evidence>
<dbReference type="InterPro" id="IPR013783">
    <property type="entry name" value="Ig-like_fold"/>
</dbReference>
<dbReference type="InterPro" id="IPR013780">
    <property type="entry name" value="Glyco_hydro_b"/>
</dbReference>
<reference evidence="11" key="1">
    <citation type="submission" date="2022-12" db="EMBL/GenBank/DDBJ databases">
        <title>New Phytohabitans aurantiacus sp. RD004123 nov., an actinomycete isolated from soil.</title>
        <authorList>
            <person name="Triningsih D.W."/>
            <person name="Harunari E."/>
            <person name="Igarashi Y."/>
        </authorList>
    </citation>
    <scope>NUCLEOTIDE SEQUENCE</scope>
    <source>
        <strain evidence="11">RD004123</strain>
    </source>
</reference>
<keyword evidence="6 9" id="KW-0808">Transferase</keyword>
<keyword evidence="12" id="KW-1185">Reference proteome</keyword>
<dbReference type="CDD" id="cd11322">
    <property type="entry name" value="AmyAc_Glg_BE"/>
    <property type="match status" value="1"/>
</dbReference>
<evidence type="ECO:0000313" key="11">
    <source>
        <dbReference type="EMBL" id="GLI01245.1"/>
    </source>
</evidence>
<dbReference type="SUPFAM" id="SSF51445">
    <property type="entry name" value="(Trans)glycosidases"/>
    <property type="match status" value="1"/>
</dbReference>
<dbReference type="PANTHER" id="PTHR43651">
    <property type="entry name" value="1,4-ALPHA-GLUCAN-BRANCHING ENZYME"/>
    <property type="match status" value="1"/>
</dbReference>
<organism evidence="11 12">
    <name type="scientific">Phytohabitans aurantiacus</name>
    <dbReference type="NCBI Taxonomy" id="3016789"/>
    <lineage>
        <taxon>Bacteria</taxon>
        <taxon>Bacillati</taxon>
        <taxon>Actinomycetota</taxon>
        <taxon>Actinomycetes</taxon>
        <taxon>Micromonosporales</taxon>
        <taxon>Micromonosporaceae</taxon>
    </lineage>
</organism>
<dbReference type="InterPro" id="IPR006048">
    <property type="entry name" value="A-amylase/branching_C"/>
</dbReference>